<proteinExistence type="predicted"/>
<dbReference type="EMBL" id="VRLW01000001">
    <property type="protein sequence ID" value="KAA1262090.1"/>
    <property type="molecule type" value="Genomic_DNA"/>
</dbReference>
<evidence type="ECO:0000313" key="1">
    <source>
        <dbReference type="EMBL" id="KAA1262090.1"/>
    </source>
</evidence>
<evidence type="ECO:0000313" key="2">
    <source>
        <dbReference type="Proteomes" id="UP000322699"/>
    </source>
</evidence>
<dbReference type="AlphaFoldDB" id="A0A5B1CR19"/>
<comment type="caution">
    <text evidence="1">The sequence shown here is derived from an EMBL/GenBank/DDBJ whole genome shotgun (WGS) entry which is preliminary data.</text>
</comment>
<dbReference type="Proteomes" id="UP000322699">
    <property type="component" value="Unassembled WGS sequence"/>
</dbReference>
<sequence>MKHSEDINPAFGYTVDDAVVALQHFTQVLAADLRNDLAGVWELSQSPNGQS</sequence>
<gene>
    <name evidence="1" type="ORF">LF1_46510</name>
</gene>
<protein>
    <submittedName>
        <fullName evidence="1">Uncharacterized protein</fullName>
    </submittedName>
</protein>
<reference evidence="1 2" key="1">
    <citation type="submission" date="2019-08" db="EMBL/GenBank/DDBJ databases">
        <title>Deep-cultivation of Planctomycetes and their phenomic and genomic characterization uncovers novel biology.</title>
        <authorList>
            <person name="Wiegand S."/>
            <person name="Jogler M."/>
            <person name="Boedeker C."/>
            <person name="Pinto D."/>
            <person name="Vollmers J."/>
            <person name="Rivas-Marin E."/>
            <person name="Kohn T."/>
            <person name="Peeters S.H."/>
            <person name="Heuer A."/>
            <person name="Rast P."/>
            <person name="Oberbeckmann S."/>
            <person name="Bunk B."/>
            <person name="Jeske O."/>
            <person name="Meyerdierks A."/>
            <person name="Storesund J.E."/>
            <person name="Kallscheuer N."/>
            <person name="Luecker S."/>
            <person name="Lage O.M."/>
            <person name="Pohl T."/>
            <person name="Merkel B.J."/>
            <person name="Hornburger P."/>
            <person name="Mueller R.-W."/>
            <person name="Bruemmer F."/>
            <person name="Labrenz M."/>
            <person name="Spormann A.M."/>
            <person name="Op Den Camp H."/>
            <person name="Overmann J."/>
            <person name="Amann R."/>
            <person name="Jetten M.S.M."/>
            <person name="Mascher T."/>
            <person name="Medema M.H."/>
            <person name="Devos D.P."/>
            <person name="Kaster A.-K."/>
            <person name="Ovreas L."/>
            <person name="Rohde M."/>
            <person name="Galperin M.Y."/>
            <person name="Jogler C."/>
        </authorList>
    </citation>
    <scope>NUCLEOTIDE SEQUENCE [LARGE SCALE GENOMIC DNA]</scope>
    <source>
        <strain evidence="1 2">LF1</strain>
    </source>
</reference>
<name>A0A5B1CR19_9BACT</name>
<keyword evidence="2" id="KW-1185">Reference proteome</keyword>
<accession>A0A5B1CR19</accession>
<organism evidence="1 2">
    <name type="scientific">Rubripirellula obstinata</name>
    <dbReference type="NCBI Taxonomy" id="406547"/>
    <lineage>
        <taxon>Bacteria</taxon>
        <taxon>Pseudomonadati</taxon>
        <taxon>Planctomycetota</taxon>
        <taxon>Planctomycetia</taxon>
        <taxon>Pirellulales</taxon>
        <taxon>Pirellulaceae</taxon>
        <taxon>Rubripirellula</taxon>
    </lineage>
</organism>